<sequence>MDLRRASSPPCLLSSMTPPPLPLPPSRPPDVKPFLLCSLSLSRGLSTDLMASLRTRCPDLSVTPPELSVPEHESPFSFGNPPDPPDPPDVGGSLSLTAALWFSPPSSPHLALPHRPPDLSLRFALSPLRSTLPAPPSPSVRPLHLSQVCSHLPSCTSLIHSEINGIWATLILESSDMLPSLPISSVLIASMRFLTVICSLVPRFTLVMDIVKSFVPDLWQFGLNFLNMSNSFVILVDYSLMEFSCLPKFLLALSGIISGNWSSKVSNTSLRVGSVTWCFVTIEFQAVSLVAKVALAAFFQPRV</sequence>
<keyword evidence="3" id="KW-1185">Reference proteome</keyword>
<reference evidence="2" key="1">
    <citation type="submission" date="2020-01" db="EMBL/GenBank/DDBJ databases">
        <authorList>
            <person name="Mishra B."/>
        </authorList>
    </citation>
    <scope>NUCLEOTIDE SEQUENCE [LARGE SCALE GENOMIC DNA]</scope>
</reference>
<feature type="region of interest" description="Disordered" evidence="1">
    <location>
        <begin position="62"/>
        <end position="90"/>
    </location>
</feature>
<name>A0A6D2JS40_9BRAS</name>
<feature type="compositionally biased region" description="Low complexity" evidence="1">
    <location>
        <begin position="7"/>
        <end position="16"/>
    </location>
</feature>
<protein>
    <submittedName>
        <fullName evidence="2">Uncharacterized protein</fullName>
    </submittedName>
</protein>
<dbReference type="AlphaFoldDB" id="A0A6D2JS40"/>
<feature type="region of interest" description="Disordered" evidence="1">
    <location>
        <begin position="1"/>
        <end position="28"/>
    </location>
</feature>
<accession>A0A6D2JS40</accession>
<gene>
    <name evidence="2" type="ORF">MERR_LOCUS29877</name>
</gene>
<proteinExistence type="predicted"/>
<dbReference type="EMBL" id="CACVBM020001273">
    <property type="protein sequence ID" value="CAA7042642.1"/>
    <property type="molecule type" value="Genomic_DNA"/>
</dbReference>
<evidence type="ECO:0000313" key="3">
    <source>
        <dbReference type="Proteomes" id="UP000467841"/>
    </source>
</evidence>
<comment type="caution">
    <text evidence="2">The sequence shown here is derived from an EMBL/GenBank/DDBJ whole genome shotgun (WGS) entry which is preliminary data.</text>
</comment>
<feature type="compositionally biased region" description="Pro residues" evidence="1">
    <location>
        <begin position="17"/>
        <end position="28"/>
    </location>
</feature>
<evidence type="ECO:0000256" key="1">
    <source>
        <dbReference type="SAM" id="MobiDB-lite"/>
    </source>
</evidence>
<organism evidence="2 3">
    <name type="scientific">Microthlaspi erraticum</name>
    <dbReference type="NCBI Taxonomy" id="1685480"/>
    <lineage>
        <taxon>Eukaryota</taxon>
        <taxon>Viridiplantae</taxon>
        <taxon>Streptophyta</taxon>
        <taxon>Embryophyta</taxon>
        <taxon>Tracheophyta</taxon>
        <taxon>Spermatophyta</taxon>
        <taxon>Magnoliopsida</taxon>
        <taxon>eudicotyledons</taxon>
        <taxon>Gunneridae</taxon>
        <taxon>Pentapetalae</taxon>
        <taxon>rosids</taxon>
        <taxon>malvids</taxon>
        <taxon>Brassicales</taxon>
        <taxon>Brassicaceae</taxon>
        <taxon>Coluteocarpeae</taxon>
        <taxon>Microthlaspi</taxon>
    </lineage>
</organism>
<evidence type="ECO:0000313" key="2">
    <source>
        <dbReference type="EMBL" id="CAA7042642.1"/>
    </source>
</evidence>
<dbReference type="Proteomes" id="UP000467841">
    <property type="component" value="Unassembled WGS sequence"/>
</dbReference>